<keyword evidence="2" id="KW-0472">Membrane</keyword>
<sequence length="414" mass="42751">MTTRPLILKHLSQPRPWTAAAVMLAAALACAALTVADGRFGERSWALVAGVVFGIALQRGELSLVRAWRDLMMLGDGRQLTGFLAALAVAATLTLGGFATFGLSPPANARIGPVDWLLPVAAFVFGVGSVVARGGVMVHLRRLSEGSLVAAPALAATFLGFVLGLMSWPWSWDVAIGHAPRPWLPGELGIGLWTTLALELAVVALCIGLLWRYRPDIGPDRRSLAVRILVEPWPAVWAGALLGALVAASYAAAEPLGLIAECATVARALATLLGLTPVHLPGLDAGVGGLVIPLIQRIEASEHVVIIFGFLFGAFACAVASGRFSLTGFSGREAVEMVVGGVMLGWGAMTALGAVTGEAIAGVAVGALSGWVFLAFASLGVVAALKLDPRQAVTAPPPVPSDELPEDRKDPLGG</sequence>
<feature type="transmembrane region" description="Helical" evidence="2">
    <location>
        <begin position="148"/>
        <end position="170"/>
    </location>
</feature>
<gene>
    <name evidence="3" type="ORF">ACFQ4O_03235</name>
</gene>
<feature type="transmembrane region" description="Helical" evidence="2">
    <location>
        <begin position="46"/>
        <end position="68"/>
    </location>
</feature>
<accession>A0ABW3Z411</accession>
<evidence type="ECO:0000256" key="1">
    <source>
        <dbReference type="SAM" id="MobiDB-lite"/>
    </source>
</evidence>
<dbReference type="Pfam" id="PF04143">
    <property type="entry name" value="Sulf_transp"/>
    <property type="match status" value="1"/>
</dbReference>
<protein>
    <submittedName>
        <fullName evidence="3">YeeE/YedE thiosulfate transporter family protein</fullName>
    </submittedName>
</protein>
<keyword evidence="4" id="KW-1185">Reference proteome</keyword>
<evidence type="ECO:0000256" key="2">
    <source>
        <dbReference type="SAM" id="Phobius"/>
    </source>
</evidence>
<feature type="transmembrane region" description="Helical" evidence="2">
    <location>
        <begin position="334"/>
        <end position="354"/>
    </location>
</feature>
<feature type="region of interest" description="Disordered" evidence="1">
    <location>
        <begin position="393"/>
        <end position="414"/>
    </location>
</feature>
<dbReference type="EMBL" id="JBHTMX010000011">
    <property type="protein sequence ID" value="MFD1331004.1"/>
    <property type="molecule type" value="Genomic_DNA"/>
</dbReference>
<keyword evidence="2" id="KW-1133">Transmembrane helix</keyword>
<feature type="transmembrane region" description="Helical" evidence="2">
    <location>
        <begin position="360"/>
        <end position="385"/>
    </location>
</feature>
<feature type="transmembrane region" description="Helical" evidence="2">
    <location>
        <begin position="232"/>
        <end position="253"/>
    </location>
</feature>
<feature type="transmembrane region" description="Helical" evidence="2">
    <location>
        <begin position="80"/>
        <end position="104"/>
    </location>
</feature>
<dbReference type="Proteomes" id="UP001597171">
    <property type="component" value="Unassembled WGS sequence"/>
</dbReference>
<feature type="transmembrane region" description="Helical" evidence="2">
    <location>
        <begin position="116"/>
        <end position="136"/>
    </location>
</feature>
<reference evidence="4" key="1">
    <citation type="journal article" date="2019" name="Int. J. Syst. Evol. Microbiol.">
        <title>The Global Catalogue of Microorganisms (GCM) 10K type strain sequencing project: providing services to taxonomists for standard genome sequencing and annotation.</title>
        <authorList>
            <consortium name="The Broad Institute Genomics Platform"/>
            <consortium name="The Broad Institute Genome Sequencing Center for Infectious Disease"/>
            <person name="Wu L."/>
            <person name="Ma J."/>
        </authorList>
    </citation>
    <scope>NUCLEOTIDE SEQUENCE [LARGE SCALE GENOMIC DNA]</scope>
    <source>
        <strain evidence="4">CCUG 61696</strain>
    </source>
</reference>
<feature type="transmembrane region" description="Helical" evidence="2">
    <location>
        <begin position="303"/>
        <end position="322"/>
    </location>
</feature>
<keyword evidence="2" id="KW-0812">Transmembrane</keyword>
<proteinExistence type="predicted"/>
<dbReference type="InterPro" id="IPR007272">
    <property type="entry name" value="Sulf_transp_TsuA/YedE"/>
</dbReference>
<dbReference type="RefSeq" id="WP_378774205.1">
    <property type="nucleotide sequence ID" value="NZ_JBHTMX010000011.1"/>
</dbReference>
<comment type="caution">
    <text evidence="3">The sequence shown here is derived from an EMBL/GenBank/DDBJ whole genome shotgun (WGS) entry which is preliminary data.</text>
</comment>
<name>A0ABW3Z411_9HYPH</name>
<evidence type="ECO:0000313" key="4">
    <source>
        <dbReference type="Proteomes" id="UP001597171"/>
    </source>
</evidence>
<organism evidence="3 4">
    <name type="scientific">Methylopila musalis</name>
    <dbReference type="NCBI Taxonomy" id="1134781"/>
    <lineage>
        <taxon>Bacteria</taxon>
        <taxon>Pseudomonadati</taxon>
        <taxon>Pseudomonadota</taxon>
        <taxon>Alphaproteobacteria</taxon>
        <taxon>Hyphomicrobiales</taxon>
        <taxon>Methylopilaceae</taxon>
        <taxon>Methylopila</taxon>
    </lineage>
</organism>
<dbReference type="PROSITE" id="PS51257">
    <property type="entry name" value="PROKAR_LIPOPROTEIN"/>
    <property type="match status" value="1"/>
</dbReference>
<evidence type="ECO:0000313" key="3">
    <source>
        <dbReference type="EMBL" id="MFD1331004.1"/>
    </source>
</evidence>
<feature type="transmembrane region" description="Helical" evidence="2">
    <location>
        <begin position="190"/>
        <end position="211"/>
    </location>
</feature>